<evidence type="ECO:0000256" key="1">
    <source>
        <dbReference type="SAM" id="MobiDB-lite"/>
    </source>
</evidence>
<proteinExistence type="predicted"/>
<feature type="region of interest" description="Disordered" evidence="1">
    <location>
        <begin position="62"/>
        <end position="138"/>
    </location>
</feature>
<name>A0ABP5XMC3_9ACTN</name>
<evidence type="ECO:0000313" key="2">
    <source>
        <dbReference type="EMBL" id="GAA2460183.1"/>
    </source>
</evidence>
<evidence type="ECO:0008006" key="4">
    <source>
        <dbReference type="Google" id="ProtNLM"/>
    </source>
</evidence>
<accession>A0ABP5XMC3</accession>
<evidence type="ECO:0000313" key="3">
    <source>
        <dbReference type="Proteomes" id="UP001501638"/>
    </source>
</evidence>
<organism evidence="2 3">
    <name type="scientific">Streptomyces macrosporus</name>
    <dbReference type="NCBI Taxonomy" id="44032"/>
    <lineage>
        <taxon>Bacteria</taxon>
        <taxon>Bacillati</taxon>
        <taxon>Actinomycetota</taxon>
        <taxon>Actinomycetes</taxon>
        <taxon>Kitasatosporales</taxon>
        <taxon>Streptomycetaceae</taxon>
        <taxon>Streptomyces</taxon>
    </lineage>
</organism>
<dbReference type="EMBL" id="BAAASZ010000035">
    <property type="protein sequence ID" value="GAA2460183.1"/>
    <property type="molecule type" value="Genomic_DNA"/>
</dbReference>
<keyword evidence="3" id="KW-1185">Reference proteome</keyword>
<sequence length="138" mass="15091">MAPVDVRSGTPDAVYVIIRAVTKAQSRSETNSKLVNESFGGWTETFTDPRLRTAVASRPTFNGTIIETGHRLPPSRLHPDTSRGTCQGRPTASERPREARQPVGVGPEDRSLSPEQVVRHTTRAGHDLQVEPVEQLIG</sequence>
<comment type="caution">
    <text evidence="2">The sequence shown here is derived from an EMBL/GenBank/DDBJ whole genome shotgun (WGS) entry which is preliminary data.</text>
</comment>
<dbReference type="Proteomes" id="UP001501638">
    <property type="component" value="Unassembled WGS sequence"/>
</dbReference>
<reference evidence="3" key="1">
    <citation type="journal article" date="2019" name="Int. J. Syst. Evol. Microbiol.">
        <title>The Global Catalogue of Microorganisms (GCM) 10K type strain sequencing project: providing services to taxonomists for standard genome sequencing and annotation.</title>
        <authorList>
            <consortium name="The Broad Institute Genomics Platform"/>
            <consortium name="The Broad Institute Genome Sequencing Center for Infectious Disease"/>
            <person name="Wu L."/>
            <person name="Ma J."/>
        </authorList>
    </citation>
    <scope>NUCLEOTIDE SEQUENCE [LARGE SCALE GENOMIC DNA]</scope>
    <source>
        <strain evidence="3">JCM 6305</strain>
    </source>
</reference>
<gene>
    <name evidence="2" type="ORF">GCM10010405_50610</name>
</gene>
<protein>
    <recommendedName>
        <fullName evidence="4">Transposase</fullName>
    </recommendedName>
</protein>